<gene>
    <name evidence="1" type="ORF">LCGC14_0478860</name>
</gene>
<evidence type="ECO:0000313" key="1">
    <source>
        <dbReference type="EMBL" id="KKN65747.1"/>
    </source>
</evidence>
<dbReference type="AlphaFoldDB" id="A0A0F9ST22"/>
<reference evidence="1" key="1">
    <citation type="journal article" date="2015" name="Nature">
        <title>Complex archaea that bridge the gap between prokaryotes and eukaryotes.</title>
        <authorList>
            <person name="Spang A."/>
            <person name="Saw J.H."/>
            <person name="Jorgensen S.L."/>
            <person name="Zaremba-Niedzwiedzka K."/>
            <person name="Martijn J."/>
            <person name="Lind A.E."/>
            <person name="van Eijk R."/>
            <person name="Schleper C."/>
            <person name="Guy L."/>
            <person name="Ettema T.J."/>
        </authorList>
    </citation>
    <scope>NUCLEOTIDE SEQUENCE</scope>
</reference>
<comment type="caution">
    <text evidence="1">The sequence shown here is derived from an EMBL/GenBank/DDBJ whole genome shotgun (WGS) entry which is preliminary data.</text>
</comment>
<proteinExistence type="predicted"/>
<organism evidence="1">
    <name type="scientific">marine sediment metagenome</name>
    <dbReference type="NCBI Taxonomy" id="412755"/>
    <lineage>
        <taxon>unclassified sequences</taxon>
        <taxon>metagenomes</taxon>
        <taxon>ecological metagenomes</taxon>
    </lineage>
</organism>
<name>A0A0F9ST22_9ZZZZ</name>
<accession>A0A0F9ST22</accession>
<protein>
    <submittedName>
        <fullName evidence="1">Uncharacterized protein</fullName>
    </submittedName>
</protein>
<sequence length="129" mass="14557">MKVTDIKMKDCGYNTNMALHDIALGRPLNLNSTRSNANPDAHRDMDGFDLNEELARLWRALHEAKLVKPEDSPELYTFIVEAAGNIDENLRRLGPLPKAWIGSARTWVGTTNPLRRIKDIAEDDEMADV</sequence>
<dbReference type="EMBL" id="LAZR01000517">
    <property type="protein sequence ID" value="KKN65747.1"/>
    <property type="molecule type" value="Genomic_DNA"/>
</dbReference>